<sequence length="336" mass="40054">MRQSKIELLRFLCALGVIFFHVGGIEELWPSWLYVVFSPFAEVPIPIFIIITGYMSFNNKKNRGVYYLITCFYYYLLFLLLETLINIENENFVFTNLLTGGSRWWYLWSMIPIYFVGPFYNIISKTFSKYQLLFFIVILLSVFYLTSEIKYSFPPSLGNFVYLSCGYLIGNWLNRYEKDIKIFIKLWFSYIYIISMLIIEIIIFATIKYVDDSPIGPHVLILAISIFTIFNNFKIKNNKFINFLGSLSLSFYLFHYSLFEVILIYLDNYINTYDRNLLLIIYFFITTLSTFIFSIIIIFPINLLIKNTNKLYNFIYSFIYEKISNKMKKVKIDNNN</sequence>
<feature type="transmembrane region" description="Helical" evidence="1">
    <location>
        <begin position="186"/>
        <end position="209"/>
    </location>
</feature>
<feature type="transmembrane region" description="Helical" evidence="1">
    <location>
        <begin position="215"/>
        <end position="233"/>
    </location>
</feature>
<feature type="domain" description="Acyltransferase 3" evidence="2">
    <location>
        <begin position="5"/>
        <end position="297"/>
    </location>
</feature>
<feature type="transmembrane region" description="Helical" evidence="1">
    <location>
        <begin position="65"/>
        <end position="85"/>
    </location>
</feature>
<evidence type="ECO:0000313" key="4">
    <source>
        <dbReference type="Proteomes" id="UP000067243"/>
    </source>
</evidence>
<dbReference type="KEGG" id="stur:STURON_00712"/>
<dbReference type="EMBL" id="CP012328">
    <property type="protein sequence ID" value="AKU79958.1"/>
    <property type="molecule type" value="Genomic_DNA"/>
</dbReference>
<feature type="transmembrane region" description="Helical" evidence="1">
    <location>
        <begin position="130"/>
        <end position="147"/>
    </location>
</feature>
<proteinExistence type="predicted"/>
<organism evidence="3 4">
    <name type="scientific">Spiroplasma turonicum</name>
    <dbReference type="NCBI Taxonomy" id="216946"/>
    <lineage>
        <taxon>Bacteria</taxon>
        <taxon>Bacillati</taxon>
        <taxon>Mycoplasmatota</taxon>
        <taxon>Mollicutes</taxon>
        <taxon>Entomoplasmatales</taxon>
        <taxon>Spiroplasmataceae</taxon>
        <taxon>Spiroplasma</taxon>
    </lineage>
</organism>
<evidence type="ECO:0000256" key="1">
    <source>
        <dbReference type="SAM" id="Phobius"/>
    </source>
</evidence>
<feature type="transmembrane region" description="Helical" evidence="1">
    <location>
        <begin position="240"/>
        <end position="266"/>
    </location>
</feature>
<name>A0A0K1P6M4_9MOLU</name>
<feature type="transmembrane region" description="Helical" evidence="1">
    <location>
        <begin position="153"/>
        <end position="174"/>
    </location>
</feature>
<feature type="transmembrane region" description="Helical" evidence="1">
    <location>
        <begin position="31"/>
        <end position="53"/>
    </location>
</feature>
<keyword evidence="4" id="KW-1185">Reference proteome</keyword>
<dbReference type="OrthoDB" id="388990at2"/>
<keyword evidence="1" id="KW-1133">Transmembrane helix</keyword>
<feature type="transmembrane region" description="Helical" evidence="1">
    <location>
        <begin position="105"/>
        <end position="123"/>
    </location>
</feature>
<reference evidence="3 4" key="1">
    <citation type="journal article" date="2015" name="Genome Announc.">
        <title>Complete Genome Sequence of Spiroplasma turonicum Strain Tab4cT, a Parasite of a Horse Fly, Haematopota sp. (Diptera: Tabanidae).</title>
        <authorList>
            <person name="Davis R.E."/>
            <person name="Shao J."/>
            <person name="Zhao Y."/>
            <person name="Gasparich G.E."/>
            <person name="Gaynor B.J."/>
            <person name="Donofrio N."/>
        </authorList>
    </citation>
    <scope>NUCLEOTIDE SEQUENCE [LARGE SCALE GENOMIC DNA]</scope>
    <source>
        <strain evidence="3 4">Tab4c</strain>
    </source>
</reference>
<dbReference type="AlphaFoldDB" id="A0A0K1P6M4"/>
<protein>
    <recommendedName>
        <fullName evidence="2">Acyltransferase 3 domain-containing protein</fullName>
    </recommendedName>
</protein>
<evidence type="ECO:0000259" key="2">
    <source>
        <dbReference type="Pfam" id="PF01757"/>
    </source>
</evidence>
<keyword evidence="1" id="KW-0472">Membrane</keyword>
<keyword evidence="1" id="KW-0812">Transmembrane</keyword>
<dbReference type="RefSeq" id="WP_075048539.1">
    <property type="nucleotide sequence ID" value="NZ_CP012328.1"/>
</dbReference>
<accession>A0A0K1P6M4</accession>
<gene>
    <name evidence="3" type="ORF">STURON_00712</name>
</gene>
<feature type="transmembrane region" description="Helical" evidence="1">
    <location>
        <begin position="278"/>
        <end position="305"/>
    </location>
</feature>
<dbReference type="GO" id="GO:0016747">
    <property type="term" value="F:acyltransferase activity, transferring groups other than amino-acyl groups"/>
    <property type="evidence" value="ECO:0007669"/>
    <property type="project" value="InterPro"/>
</dbReference>
<dbReference type="Pfam" id="PF01757">
    <property type="entry name" value="Acyl_transf_3"/>
    <property type="match status" value="1"/>
</dbReference>
<evidence type="ECO:0000313" key="3">
    <source>
        <dbReference type="EMBL" id="AKU79958.1"/>
    </source>
</evidence>
<dbReference type="InterPro" id="IPR002656">
    <property type="entry name" value="Acyl_transf_3_dom"/>
</dbReference>
<dbReference type="Proteomes" id="UP000067243">
    <property type="component" value="Chromosome"/>
</dbReference>
<feature type="transmembrane region" description="Helical" evidence="1">
    <location>
        <begin position="7"/>
        <end position="25"/>
    </location>
</feature>
<dbReference type="PATRIC" id="fig|216946.3.peg.739"/>